<reference evidence="1 2" key="1">
    <citation type="submission" date="2019-07" db="EMBL/GenBank/DDBJ databases">
        <authorList>
            <person name="Jastrzebski P J."/>
            <person name="Paukszto L."/>
            <person name="Jastrzebski P J."/>
        </authorList>
    </citation>
    <scope>NUCLEOTIDE SEQUENCE [LARGE SCALE GENOMIC DNA]</scope>
    <source>
        <strain evidence="1 2">WMS-il1</strain>
    </source>
</reference>
<protein>
    <submittedName>
        <fullName evidence="1">Uncharacterized protein</fullName>
    </submittedName>
</protein>
<dbReference type="AlphaFoldDB" id="A0A564XUR1"/>
<proteinExistence type="predicted"/>
<name>A0A564XUR1_HYMDI</name>
<dbReference type="Proteomes" id="UP000321570">
    <property type="component" value="Unassembled WGS sequence"/>
</dbReference>
<gene>
    <name evidence="1" type="ORF">WMSIL1_LOCUS175</name>
</gene>
<dbReference type="EMBL" id="CABIJS010000007">
    <property type="protein sequence ID" value="VUZ38781.1"/>
    <property type="molecule type" value="Genomic_DNA"/>
</dbReference>
<accession>A0A564XUR1</accession>
<evidence type="ECO:0000313" key="1">
    <source>
        <dbReference type="EMBL" id="VUZ38781.1"/>
    </source>
</evidence>
<sequence length="92" mass="10111">MLQSSSPVCPDLIMGFRERVEISRSNGNTFFVNLLTPVVNGYFQNQEKLFACCVDDDDLQPRHGVACDVEENVGREVNEIGSANRSDGNSTG</sequence>
<organism evidence="1 2">
    <name type="scientific">Hymenolepis diminuta</name>
    <name type="common">Rat tapeworm</name>
    <dbReference type="NCBI Taxonomy" id="6216"/>
    <lineage>
        <taxon>Eukaryota</taxon>
        <taxon>Metazoa</taxon>
        <taxon>Spiralia</taxon>
        <taxon>Lophotrochozoa</taxon>
        <taxon>Platyhelminthes</taxon>
        <taxon>Cestoda</taxon>
        <taxon>Eucestoda</taxon>
        <taxon>Cyclophyllidea</taxon>
        <taxon>Hymenolepididae</taxon>
        <taxon>Hymenolepis</taxon>
    </lineage>
</organism>
<keyword evidence="2" id="KW-1185">Reference proteome</keyword>
<evidence type="ECO:0000313" key="2">
    <source>
        <dbReference type="Proteomes" id="UP000321570"/>
    </source>
</evidence>